<feature type="domain" description="ZP" evidence="1">
    <location>
        <begin position="1"/>
        <end position="51"/>
    </location>
</feature>
<accession>A0A914R7P8</accession>
<dbReference type="InterPro" id="IPR001507">
    <property type="entry name" value="ZP_dom"/>
</dbReference>
<keyword evidence="2" id="KW-1185">Reference proteome</keyword>
<organism evidence="2 3">
    <name type="scientific">Parascaris equorum</name>
    <name type="common">Equine roundworm</name>
    <dbReference type="NCBI Taxonomy" id="6256"/>
    <lineage>
        <taxon>Eukaryota</taxon>
        <taxon>Metazoa</taxon>
        <taxon>Ecdysozoa</taxon>
        <taxon>Nematoda</taxon>
        <taxon>Chromadorea</taxon>
        <taxon>Rhabditida</taxon>
        <taxon>Spirurina</taxon>
        <taxon>Ascaridomorpha</taxon>
        <taxon>Ascaridoidea</taxon>
        <taxon>Ascarididae</taxon>
        <taxon>Parascaris</taxon>
    </lineage>
</organism>
<reference evidence="3" key="1">
    <citation type="submission" date="2022-11" db="UniProtKB">
        <authorList>
            <consortium name="WormBaseParasite"/>
        </authorList>
    </citation>
    <scope>IDENTIFICATION</scope>
</reference>
<evidence type="ECO:0000313" key="2">
    <source>
        <dbReference type="Proteomes" id="UP000887564"/>
    </source>
</evidence>
<dbReference type="PROSITE" id="PS51034">
    <property type="entry name" value="ZP_2"/>
    <property type="match status" value="1"/>
</dbReference>
<evidence type="ECO:0000313" key="3">
    <source>
        <dbReference type="WBParaSite" id="PEQ_0000247601-mRNA-1"/>
    </source>
</evidence>
<dbReference type="Proteomes" id="UP000887564">
    <property type="component" value="Unplaced"/>
</dbReference>
<protein>
    <submittedName>
        <fullName evidence="3">ZP domain-containing protein</fullName>
    </submittedName>
</protein>
<proteinExistence type="predicted"/>
<dbReference type="WBParaSite" id="PEQ_0000247601-mRNA-1">
    <property type="protein sequence ID" value="PEQ_0000247601-mRNA-1"/>
    <property type="gene ID" value="PEQ_0000247601"/>
</dbReference>
<name>A0A914R7P8_PAREQ</name>
<dbReference type="AlphaFoldDB" id="A0A914R7P8"/>
<evidence type="ECO:0000259" key="1">
    <source>
        <dbReference type="PROSITE" id="PS51034"/>
    </source>
</evidence>
<sequence length="165" mass="18601">MSKLIYDDSTGTIYAKSHVFRFAGSNHVFFNCLLFVCPKADPKCLKETVRFSGQACKCRYPGYSATICLHLFFEVVVIQRLQKLNCEQSKRDRRYAYKSEIVTTSTMPLPVVKTIHNQIEEAHIGKSNGCETNNVDCDNRLVHINTNGEVVMEKTATFNGPPGKS</sequence>